<evidence type="ECO:0000259" key="5">
    <source>
        <dbReference type="PROSITE" id="PS50006"/>
    </source>
</evidence>
<dbReference type="PROSITE" id="PS50006">
    <property type="entry name" value="FHA_DOMAIN"/>
    <property type="match status" value="1"/>
</dbReference>
<evidence type="ECO:0000256" key="1">
    <source>
        <dbReference type="ARBA" id="ARBA00010541"/>
    </source>
</evidence>
<dbReference type="PANTHER" id="PTHR43343:SF3">
    <property type="entry name" value="PROTEASE DO-LIKE 8, CHLOROPLASTIC"/>
    <property type="match status" value="1"/>
</dbReference>
<evidence type="ECO:0000313" key="6">
    <source>
        <dbReference type="EMBL" id="GLR16068.1"/>
    </source>
</evidence>
<keyword evidence="4" id="KW-0472">Membrane</keyword>
<comment type="similarity">
    <text evidence="1">Belongs to the peptidase S1C family.</text>
</comment>
<dbReference type="SUPFAM" id="SSF50494">
    <property type="entry name" value="Trypsin-like serine proteases"/>
    <property type="match status" value="1"/>
</dbReference>
<keyword evidence="4" id="KW-0812">Transmembrane</keyword>
<dbReference type="GO" id="GO:0006508">
    <property type="term" value="P:proteolysis"/>
    <property type="evidence" value="ECO:0007669"/>
    <property type="project" value="UniProtKB-KW"/>
</dbReference>
<evidence type="ECO:0000256" key="3">
    <source>
        <dbReference type="ARBA" id="ARBA00022801"/>
    </source>
</evidence>
<feature type="domain" description="FHA" evidence="5">
    <location>
        <begin position="30"/>
        <end position="84"/>
    </location>
</feature>
<dbReference type="InterPro" id="IPR043504">
    <property type="entry name" value="Peptidase_S1_PA_chymotrypsin"/>
</dbReference>
<keyword evidence="4" id="KW-1133">Transmembrane helix</keyword>
<keyword evidence="7" id="KW-1185">Reference proteome</keyword>
<evidence type="ECO:0000256" key="2">
    <source>
        <dbReference type="ARBA" id="ARBA00022670"/>
    </source>
</evidence>
<reference evidence="6" key="2">
    <citation type="submission" date="2023-01" db="EMBL/GenBank/DDBJ databases">
        <title>Draft genome sequence of Portibacter lacus strain NBRC 108769.</title>
        <authorList>
            <person name="Sun Q."/>
            <person name="Mori K."/>
        </authorList>
    </citation>
    <scope>NUCLEOTIDE SEQUENCE</scope>
    <source>
        <strain evidence="6">NBRC 108769</strain>
    </source>
</reference>
<dbReference type="Proteomes" id="UP001156666">
    <property type="component" value="Unassembled WGS sequence"/>
</dbReference>
<gene>
    <name evidence="6" type="ORF">GCM10007940_06830</name>
</gene>
<dbReference type="InterPro" id="IPR000253">
    <property type="entry name" value="FHA_dom"/>
</dbReference>
<dbReference type="InterPro" id="IPR051201">
    <property type="entry name" value="Chloro_Bact_Ser_Proteases"/>
</dbReference>
<reference evidence="6" key="1">
    <citation type="journal article" date="2014" name="Int. J. Syst. Evol. Microbiol.">
        <title>Complete genome sequence of Corynebacterium casei LMG S-19264T (=DSM 44701T), isolated from a smear-ripened cheese.</title>
        <authorList>
            <consortium name="US DOE Joint Genome Institute (JGI-PGF)"/>
            <person name="Walter F."/>
            <person name="Albersmeier A."/>
            <person name="Kalinowski J."/>
            <person name="Ruckert C."/>
        </authorList>
    </citation>
    <scope>NUCLEOTIDE SEQUENCE</scope>
    <source>
        <strain evidence="6">NBRC 108769</strain>
    </source>
</reference>
<protein>
    <recommendedName>
        <fullName evidence="5">FHA domain-containing protein</fullName>
    </recommendedName>
</protein>
<dbReference type="SUPFAM" id="SSF49879">
    <property type="entry name" value="SMAD/FHA domain"/>
    <property type="match status" value="1"/>
</dbReference>
<dbReference type="Gene3D" id="2.60.200.20">
    <property type="match status" value="1"/>
</dbReference>
<dbReference type="CDD" id="cd00060">
    <property type="entry name" value="FHA"/>
    <property type="match status" value="1"/>
</dbReference>
<sequence length="545" mass="60213">MKTSQIILKHTSGSRANQNESFDYNSTKEIKIGRADDAQLKFANDEEGGVSRNHAVISKGSTDGQFFIEDLNSLNGVIVNGVKISGKQEIFVDDIIQLGFKGPKFVFDLNPRPVYQKATELMSVPAATEAYEVAPAHEPVQKVGIGKETFERAITTERKKSTKTLVNSMVVLVCLCAILGFTFKDKIFKTEHTTTTNIIEKEEWRPDVIAANNMDKVMFIELGYNLIHTGTSDMVYHQYMQIEDPKTKQVSTVAVYIQNNQGELEPLLGLKKNTPIGAPIAQAGISGSGFVVDEDGFIMTNKHVAAPWTSTYTFPQEAQTGMLIEFVDNEWQLTREVRAPQRWIPANTTFFGRKPVSGKLLTGEHSYLDVTFAKSEQRTPAKISRVSEVHDVALLKVDMIGDLEKVLLPSSSEELVLGQKVAVMGYPGLSPNGVIVSQSDNPMYENRVSMVPDPTLTDGLVSKVIRNADNASLDSKDYYSFYGEHYQLNISETGAGNSGGPVFNKDGQVVGIFSSMMMDYQGTKITFAIPIKYGLELMGNRKVIK</sequence>
<dbReference type="RefSeq" id="WP_235294711.1">
    <property type="nucleotide sequence ID" value="NZ_BSOH01000003.1"/>
</dbReference>
<dbReference type="EMBL" id="BSOH01000003">
    <property type="protein sequence ID" value="GLR16068.1"/>
    <property type="molecule type" value="Genomic_DNA"/>
</dbReference>
<name>A0AA37SNY5_9BACT</name>
<evidence type="ECO:0000256" key="4">
    <source>
        <dbReference type="SAM" id="Phobius"/>
    </source>
</evidence>
<feature type="transmembrane region" description="Helical" evidence="4">
    <location>
        <begin position="165"/>
        <end position="183"/>
    </location>
</feature>
<dbReference type="Gene3D" id="2.40.10.10">
    <property type="entry name" value="Trypsin-like serine proteases"/>
    <property type="match status" value="2"/>
</dbReference>
<organism evidence="6 7">
    <name type="scientific">Portibacter lacus</name>
    <dbReference type="NCBI Taxonomy" id="1099794"/>
    <lineage>
        <taxon>Bacteria</taxon>
        <taxon>Pseudomonadati</taxon>
        <taxon>Bacteroidota</taxon>
        <taxon>Saprospiria</taxon>
        <taxon>Saprospirales</taxon>
        <taxon>Haliscomenobacteraceae</taxon>
        <taxon>Portibacter</taxon>
    </lineage>
</organism>
<dbReference type="InterPro" id="IPR008984">
    <property type="entry name" value="SMAD_FHA_dom_sf"/>
</dbReference>
<dbReference type="PANTHER" id="PTHR43343">
    <property type="entry name" value="PEPTIDASE S12"/>
    <property type="match status" value="1"/>
</dbReference>
<keyword evidence="3" id="KW-0378">Hydrolase</keyword>
<dbReference type="SMART" id="SM00240">
    <property type="entry name" value="FHA"/>
    <property type="match status" value="1"/>
</dbReference>
<evidence type="ECO:0000313" key="7">
    <source>
        <dbReference type="Proteomes" id="UP001156666"/>
    </source>
</evidence>
<keyword evidence="2" id="KW-0645">Protease</keyword>
<proteinExistence type="inferred from homology"/>
<dbReference type="AlphaFoldDB" id="A0AA37SNY5"/>
<comment type="caution">
    <text evidence="6">The sequence shown here is derived from an EMBL/GenBank/DDBJ whole genome shotgun (WGS) entry which is preliminary data.</text>
</comment>
<dbReference type="Pfam" id="PF13365">
    <property type="entry name" value="Trypsin_2"/>
    <property type="match status" value="1"/>
</dbReference>
<dbReference type="Pfam" id="PF00498">
    <property type="entry name" value="FHA"/>
    <property type="match status" value="1"/>
</dbReference>
<dbReference type="InterPro" id="IPR009003">
    <property type="entry name" value="Peptidase_S1_PA"/>
</dbReference>
<dbReference type="GO" id="GO:0008233">
    <property type="term" value="F:peptidase activity"/>
    <property type="evidence" value="ECO:0007669"/>
    <property type="project" value="UniProtKB-KW"/>
</dbReference>
<accession>A0AA37SNY5</accession>